<keyword evidence="1" id="KW-1133">Transmembrane helix</keyword>
<dbReference type="AlphaFoldDB" id="A0AAW7M4Q3"/>
<feature type="domain" description="SAF" evidence="2">
    <location>
        <begin position="47"/>
        <end position="107"/>
    </location>
</feature>
<comment type="caution">
    <text evidence="3">The sequence shown here is derived from an EMBL/GenBank/DDBJ whole genome shotgun (WGS) entry which is preliminary data.</text>
</comment>
<protein>
    <submittedName>
        <fullName evidence="3">SAF domain-containing protein</fullName>
    </submittedName>
</protein>
<dbReference type="EMBL" id="JAUHPX010000010">
    <property type="protein sequence ID" value="MDN4489089.1"/>
    <property type="molecule type" value="Genomic_DNA"/>
</dbReference>
<evidence type="ECO:0000259" key="2">
    <source>
        <dbReference type="SMART" id="SM00858"/>
    </source>
</evidence>
<gene>
    <name evidence="3" type="ORF">QQX10_13020</name>
</gene>
<dbReference type="Pfam" id="PF08666">
    <property type="entry name" value="SAF"/>
    <property type="match status" value="1"/>
</dbReference>
<dbReference type="InterPro" id="IPR013974">
    <property type="entry name" value="SAF"/>
</dbReference>
<keyword evidence="1" id="KW-0812">Transmembrane</keyword>
<keyword evidence="4" id="KW-1185">Reference proteome</keyword>
<evidence type="ECO:0000313" key="4">
    <source>
        <dbReference type="Proteomes" id="UP001172737"/>
    </source>
</evidence>
<accession>A0AAW7M4Q3</accession>
<feature type="transmembrane region" description="Helical" evidence="1">
    <location>
        <begin position="21"/>
        <end position="40"/>
    </location>
</feature>
<dbReference type="SMART" id="SM00858">
    <property type="entry name" value="SAF"/>
    <property type="match status" value="1"/>
</dbReference>
<evidence type="ECO:0000256" key="1">
    <source>
        <dbReference type="SAM" id="Phobius"/>
    </source>
</evidence>
<organism evidence="3 4">
    <name type="scientific">Demequina lignilytica</name>
    <dbReference type="NCBI Taxonomy" id="3051663"/>
    <lineage>
        <taxon>Bacteria</taxon>
        <taxon>Bacillati</taxon>
        <taxon>Actinomycetota</taxon>
        <taxon>Actinomycetes</taxon>
        <taxon>Micrococcales</taxon>
        <taxon>Demequinaceae</taxon>
        <taxon>Demequina</taxon>
    </lineage>
</organism>
<name>A0AAW7M4Q3_9MICO</name>
<sequence length="201" mass="20464">MDAATRPVPVRLRRPGWRDPRLIVGVLLIAIAVAGTALLLRSADRTEPVYAARHALAPGVVLEPADLVVVDVRVGDGYAEPDAVEPWGMTVTRPVGAGELVPVAALAEPADFDGRPVAVSVSQPLAEGVVPGALVDVWLTPADGTSSRRIGEALPVSAVDEDTGGFAAGEETVYVVVPSADVGALLDALADEGAIAVLGSG</sequence>
<keyword evidence="1" id="KW-0472">Membrane</keyword>
<dbReference type="Proteomes" id="UP001172737">
    <property type="component" value="Unassembled WGS sequence"/>
</dbReference>
<proteinExistence type="predicted"/>
<reference evidence="3" key="1">
    <citation type="submission" date="2023-06" db="EMBL/GenBank/DDBJ databases">
        <title>Sysu t00039.</title>
        <authorList>
            <person name="Gao L."/>
            <person name="Fang B.-Z."/>
            <person name="Li W.-J."/>
        </authorList>
    </citation>
    <scope>NUCLEOTIDE SEQUENCE</scope>
    <source>
        <strain evidence="3">SYSU T00039</strain>
    </source>
</reference>
<dbReference type="RefSeq" id="WP_301119934.1">
    <property type="nucleotide sequence ID" value="NZ_JAUHPX010000010.1"/>
</dbReference>
<evidence type="ECO:0000313" key="3">
    <source>
        <dbReference type="EMBL" id="MDN4489089.1"/>
    </source>
</evidence>